<dbReference type="InterPro" id="IPR035956">
    <property type="entry name" value="RimP_N_sf"/>
</dbReference>
<evidence type="ECO:0000256" key="2">
    <source>
        <dbReference type="ARBA" id="ARBA00022517"/>
    </source>
</evidence>
<name>S5DLU7_9ACTN</name>
<keyword evidence="2 3" id="KW-0690">Ribosome biogenesis</keyword>
<dbReference type="SUPFAM" id="SSF75420">
    <property type="entry name" value="YhbC-like, N-terminal domain"/>
    <property type="match status" value="1"/>
</dbReference>
<organism evidence="6">
    <name type="scientific">Candidatus Actinomarina minuta</name>
    <dbReference type="NCBI Taxonomy" id="1389454"/>
    <lineage>
        <taxon>Bacteria</taxon>
        <taxon>Bacillati</taxon>
        <taxon>Actinomycetota</taxon>
        <taxon>Actinomycetes</taxon>
        <taxon>Candidatus Actinomarinidae</taxon>
        <taxon>Candidatus Actinomarinales</taxon>
        <taxon>Candidatus Actinomarineae</taxon>
        <taxon>Candidatus Actinomarinaceae</taxon>
        <taxon>Candidatus Actinomarina</taxon>
    </lineage>
</organism>
<dbReference type="Pfam" id="PF17384">
    <property type="entry name" value="DUF150_C"/>
    <property type="match status" value="1"/>
</dbReference>
<protein>
    <recommendedName>
        <fullName evidence="3">Ribosome maturation factor RimP</fullName>
    </recommendedName>
</protein>
<accession>S5DLU7</accession>
<dbReference type="Gene3D" id="2.30.30.180">
    <property type="entry name" value="Ribosome maturation factor RimP, C-terminal domain"/>
    <property type="match status" value="1"/>
</dbReference>
<comment type="subcellular location">
    <subcellularLocation>
        <location evidence="3">Cytoplasm</location>
    </subcellularLocation>
</comment>
<dbReference type="InterPro" id="IPR036847">
    <property type="entry name" value="RimP_C_sf"/>
</dbReference>
<feature type="domain" description="Ribosome maturation factor RimP N-terminal" evidence="4">
    <location>
        <begin position="12"/>
        <end position="82"/>
    </location>
</feature>
<dbReference type="Gene3D" id="3.30.300.70">
    <property type="entry name" value="RimP-like superfamily, N-terminal"/>
    <property type="match status" value="1"/>
</dbReference>
<proteinExistence type="inferred from homology"/>
<dbReference type="SUPFAM" id="SSF74942">
    <property type="entry name" value="YhbC-like, C-terminal domain"/>
    <property type="match status" value="1"/>
</dbReference>
<dbReference type="Pfam" id="PF02576">
    <property type="entry name" value="RimP_N"/>
    <property type="match status" value="1"/>
</dbReference>
<dbReference type="GO" id="GO:0000028">
    <property type="term" value="P:ribosomal small subunit assembly"/>
    <property type="evidence" value="ECO:0007669"/>
    <property type="project" value="TreeGrafter"/>
</dbReference>
<reference evidence="6" key="1">
    <citation type="journal article" date="2013" name="Sci. Rep.">
        <title>Metagenomics uncovers a new group of low GC and ultra-small marine Actinobacteria.</title>
        <authorList>
            <person name="Ghai R."/>
            <person name="Mizuno C.M."/>
            <person name="Picazo A."/>
            <person name="Camacho A."/>
            <person name="Rodriguez-Valera F."/>
        </authorList>
    </citation>
    <scope>NUCLEOTIDE SEQUENCE</scope>
</reference>
<sequence length="157" mass="18288">MVSEIEIHHQIDSYLKDENMELYDLNIINFPNISKVEIYIFSNEEINIDTTARLNKQLSRVIEEFGYEKGSFDMIVSSPGIERKLKSLRHFELSIGELVKLKLFNPIDEIYTFEGTLLSVKGKNIILKTENDDIEINISEIKNAKIEFKQFKEKVKG</sequence>
<dbReference type="CDD" id="cd01734">
    <property type="entry name" value="YlxS_C"/>
    <property type="match status" value="1"/>
</dbReference>
<gene>
    <name evidence="3" type="primary">rimP</name>
</gene>
<feature type="domain" description="Ribosome maturation factor RimP C-terminal" evidence="5">
    <location>
        <begin position="85"/>
        <end position="149"/>
    </location>
</feature>
<evidence type="ECO:0000256" key="3">
    <source>
        <dbReference type="HAMAP-Rule" id="MF_01077"/>
    </source>
</evidence>
<keyword evidence="1 3" id="KW-0963">Cytoplasm</keyword>
<dbReference type="InterPro" id="IPR028989">
    <property type="entry name" value="RimP_N"/>
</dbReference>
<comment type="function">
    <text evidence="3">Required for maturation of 30S ribosomal subunits.</text>
</comment>
<evidence type="ECO:0000256" key="1">
    <source>
        <dbReference type="ARBA" id="ARBA00022490"/>
    </source>
</evidence>
<evidence type="ECO:0000259" key="4">
    <source>
        <dbReference type="Pfam" id="PF02576"/>
    </source>
</evidence>
<dbReference type="PANTHER" id="PTHR33867">
    <property type="entry name" value="RIBOSOME MATURATION FACTOR RIMP"/>
    <property type="match status" value="1"/>
</dbReference>
<dbReference type="PANTHER" id="PTHR33867:SF1">
    <property type="entry name" value="RIBOSOME MATURATION FACTOR RIMP"/>
    <property type="match status" value="1"/>
</dbReference>
<dbReference type="HAMAP" id="MF_01077">
    <property type="entry name" value="RimP"/>
    <property type="match status" value="1"/>
</dbReference>
<evidence type="ECO:0000259" key="5">
    <source>
        <dbReference type="Pfam" id="PF17384"/>
    </source>
</evidence>
<dbReference type="InterPro" id="IPR003728">
    <property type="entry name" value="Ribosome_maturation_RimP"/>
</dbReference>
<dbReference type="AlphaFoldDB" id="S5DLU7"/>
<dbReference type="GO" id="GO:0005829">
    <property type="term" value="C:cytosol"/>
    <property type="evidence" value="ECO:0007669"/>
    <property type="project" value="TreeGrafter"/>
</dbReference>
<comment type="similarity">
    <text evidence="3">Belongs to the RimP family.</text>
</comment>
<dbReference type="EMBL" id="KC811144">
    <property type="protein sequence ID" value="AGQ19829.1"/>
    <property type="molecule type" value="Genomic_DNA"/>
</dbReference>
<dbReference type="GO" id="GO:0006412">
    <property type="term" value="P:translation"/>
    <property type="evidence" value="ECO:0007669"/>
    <property type="project" value="TreeGrafter"/>
</dbReference>
<dbReference type="InterPro" id="IPR028998">
    <property type="entry name" value="RimP_C"/>
</dbReference>
<evidence type="ECO:0000313" key="6">
    <source>
        <dbReference type="EMBL" id="AGQ19829.1"/>
    </source>
</evidence>